<evidence type="ECO:0000313" key="2">
    <source>
        <dbReference type="Proteomes" id="UP000654670"/>
    </source>
</evidence>
<comment type="caution">
    <text evidence="1">The sequence shown here is derived from an EMBL/GenBank/DDBJ whole genome shotgun (WGS) entry which is preliminary data.</text>
</comment>
<keyword evidence="2" id="KW-1185">Reference proteome</keyword>
<dbReference type="GO" id="GO:0030420">
    <property type="term" value="P:establishment of competence for transformation"/>
    <property type="evidence" value="ECO:0007669"/>
    <property type="project" value="InterPro"/>
</dbReference>
<reference evidence="1" key="1">
    <citation type="journal article" date="2014" name="Int. J. Syst. Evol. Microbiol.">
        <title>Complete genome sequence of Corynebacterium casei LMG S-19264T (=DSM 44701T), isolated from a smear-ripened cheese.</title>
        <authorList>
            <consortium name="US DOE Joint Genome Institute (JGI-PGF)"/>
            <person name="Walter F."/>
            <person name="Albersmeier A."/>
            <person name="Kalinowski J."/>
            <person name="Ruckert C."/>
        </authorList>
    </citation>
    <scope>NUCLEOTIDE SEQUENCE</scope>
    <source>
        <strain evidence="1">JCM 15325</strain>
    </source>
</reference>
<organism evidence="1 2">
    <name type="scientific">Sporolactobacillus putidus</name>
    <dbReference type="NCBI Taxonomy" id="492735"/>
    <lineage>
        <taxon>Bacteria</taxon>
        <taxon>Bacillati</taxon>
        <taxon>Bacillota</taxon>
        <taxon>Bacilli</taxon>
        <taxon>Bacillales</taxon>
        <taxon>Sporolactobacillaceae</taxon>
        <taxon>Sporolactobacillus</taxon>
    </lineage>
</organism>
<dbReference type="AlphaFoldDB" id="A0A917S590"/>
<evidence type="ECO:0000313" key="1">
    <source>
        <dbReference type="EMBL" id="GGL59661.1"/>
    </source>
</evidence>
<accession>A0A917S590</accession>
<dbReference type="RefSeq" id="WP_188803775.1">
    <property type="nucleotide sequence ID" value="NZ_BMOK01000011.1"/>
</dbReference>
<evidence type="ECO:0008006" key="3">
    <source>
        <dbReference type="Google" id="ProtNLM"/>
    </source>
</evidence>
<gene>
    <name evidence="1" type="ORF">GCM10007968_24540</name>
</gene>
<name>A0A917S590_9BACL</name>
<protein>
    <recommendedName>
        <fullName evidence="3">Competence protein ComK</fullName>
    </recommendedName>
</protein>
<dbReference type="InterPro" id="IPR010461">
    <property type="entry name" value="ComK"/>
</dbReference>
<sequence>MDQYVICQKTMALLPYDSPDGSLQTWVIEEERILSVPQPPFQVLYHSCGYFGSTFSGRKKGAVSMGYKSMPPICVSSELGLYFFPLMSETRRECVWLSHTHIRDWKKFDEKHVLVYLMNGRMIPVPVQLNVFKSKLMRAAQYRYQLCERVASYRLSNEYADVLEISPDKKLTVNERGTYSIREEAPIHE</sequence>
<dbReference type="Pfam" id="PF06338">
    <property type="entry name" value="ComK"/>
    <property type="match status" value="1"/>
</dbReference>
<dbReference type="Proteomes" id="UP000654670">
    <property type="component" value="Unassembled WGS sequence"/>
</dbReference>
<dbReference type="EMBL" id="BMOK01000011">
    <property type="protein sequence ID" value="GGL59661.1"/>
    <property type="molecule type" value="Genomic_DNA"/>
</dbReference>
<reference evidence="1" key="2">
    <citation type="submission" date="2020-09" db="EMBL/GenBank/DDBJ databases">
        <authorList>
            <person name="Sun Q."/>
            <person name="Ohkuma M."/>
        </authorList>
    </citation>
    <scope>NUCLEOTIDE SEQUENCE</scope>
    <source>
        <strain evidence="1">JCM 15325</strain>
    </source>
</reference>
<proteinExistence type="predicted"/>